<reference evidence="1 2" key="1">
    <citation type="submission" date="2022-03" db="EMBL/GenBank/DDBJ databases">
        <title>Ignatzschineria rhizosphaerae HR5S32.</title>
        <authorList>
            <person name="Sun J.Q."/>
            <person name="Feng J.Y."/>
        </authorList>
    </citation>
    <scope>NUCLEOTIDE SEQUENCE [LARGE SCALE GENOMIC DNA]</scope>
    <source>
        <strain evidence="1 2">HR5S32</strain>
    </source>
</reference>
<accession>A0ABY3X291</accession>
<organism evidence="1 2">
    <name type="scientific">Ignatzschineria rhizosphaerae</name>
    <dbReference type="NCBI Taxonomy" id="2923279"/>
    <lineage>
        <taxon>Bacteria</taxon>
        <taxon>Pseudomonadati</taxon>
        <taxon>Pseudomonadota</taxon>
        <taxon>Gammaproteobacteria</taxon>
        <taxon>Cardiobacteriales</taxon>
        <taxon>Ignatzschineriaceae</taxon>
        <taxon>Ignatzschineria</taxon>
    </lineage>
</organism>
<evidence type="ECO:0000313" key="1">
    <source>
        <dbReference type="EMBL" id="UNM96010.1"/>
    </source>
</evidence>
<dbReference type="RefSeq" id="WP_242148867.1">
    <property type="nucleotide sequence ID" value="NZ_CP093379.1"/>
</dbReference>
<sequence>MINKTQFQVTYHGKSYDLKLHQQSFKLQISDRHSQRATIEIVAISEKQLVSYQDPDIGNTDYIDTIALFIEHLQIPLSDIKQKDFRSLQAIIIDYEQNWALTPHPMLTTTSDIIGVITTQQIHPSGDYITALKAGFTHLSNGLFQISLTGKTDDINNEAVSDFSLIFQANLEIEVWDAQSSCDLRELFTSYFHEQDFEISILLSDEGVQQILTATVKETALHEH</sequence>
<dbReference type="Proteomes" id="UP000829542">
    <property type="component" value="Chromosome"/>
</dbReference>
<evidence type="ECO:0000313" key="2">
    <source>
        <dbReference type="Proteomes" id="UP000829542"/>
    </source>
</evidence>
<proteinExistence type="predicted"/>
<dbReference type="EMBL" id="CP093379">
    <property type="protein sequence ID" value="UNM96010.1"/>
    <property type="molecule type" value="Genomic_DNA"/>
</dbReference>
<protein>
    <submittedName>
        <fullName evidence="1">Uncharacterized protein</fullName>
    </submittedName>
</protein>
<name>A0ABY3X291_9GAMM</name>
<keyword evidence="2" id="KW-1185">Reference proteome</keyword>
<gene>
    <name evidence="1" type="ORF">MMG00_12530</name>
</gene>